<accession>A0A9X1ZWB5</accession>
<dbReference type="AlphaFoldDB" id="A0A9X1ZWB5"/>
<proteinExistence type="predicted"/>
<protein>
    <recommendedName>
        <fullName evidence="3">VWA domain-containing protein</fullName>
    </recommendedName>
</protein>
<name>A0A9X1ZWB5_9FLAO</name>
<dbReference type="RefSeq" id="WP_249601752.1">
    <property type="nucleotide sequence ID" value="NZ_JAKHSK010000014.1"/>
</dbReference>
<gene>
    <name evidence="1" type="ORF">L1967_11385</name>
</gene>
<keyword evidence="2" id="KW-1185">Reference proteome</keyword>
<evidence type="ECO:0000313" key="2">
    <source>
        <dbReference type="Proteomes" id="UP001139521"/>
    </source>
</evidence>
<evidence type="ECO:0000313" key="1">
    <source>
        <dbReference type="EMBL" id="MCL6218903.1"/>
    </source>
</evidence>
<sequence length="280" mass="31635">MGGGKFSHKAYEQLRSSKGYSNKSREEIFTARTIDAEMDPSTIKVRESRDSEEHPESLSIIVGLDVTGSMGFIPELIVKEALPDLIGTLMDAGIQHPQVLFMGLGDYVYDSAPLQVGQFESSAELLDRWLTRVYLEGGGGGNNQEGYNLAHLFAARHTAIDCWEKRNQKGFLFTIGDEPVFENIPDEIIKRYTIADEAQSISTKAIIKEAQEKYEVFHMHLEHNEWSKDDHRKGNWKELLGDHFIEVQDYKKLAKIIAETVIKNHQPSFGSSSIDVENML</sequence>
<dbReference type="Proteomes" id="UP001139521">
    <property type="component" value="Unassembled WGS sequence"/>
</dbReference>
<evidence type="ECO:0008006" key="3">
    <source>
        <dbReference type="Google" id="ProtNLM"/>
    </source>
</evidence>
<reference evidence="1" key="1">
    <citation type="submission" date="2022-01" db="EMBL/GenBank/DDBJ databases">
        <title>Genome sequencing of Zunongwangia sp. M21534 genome.</title>
        <authorList>
            <person name="Chen Y."/>
            <person name="Dong C."/>
            <person name="Shao Z."/>
        </authorList>
    </citation>
    <scope>NUCLEOTIDE SEQUENCE</scope>
    <source>
        <strain evidence="1">MCCC M21534</strain>
    </source>
</reference>
<dbReference type="EMBL" id="JAKHSK010000014">
    <property type="protein sequence ID" value="MCL6218903.1"/>
    <property type="molecule type" value="Genomic_DNA"/>
</dbReference>
<organism evidence="1 2">
    <name type="scientific">Zunongwangia pacifica</name>
    <dbReference type="NCBI Taxonomy" id="2911062"/>
    <lineage>
        <taxon>Bacteria</taxon>
        <taxon>Pseudomonadati</taxon>
        <taxon>Bacteroidota</taxon>
        <taxon>Flavobacteriia</taxon>
        <taxon>Flavobacteriales</taxon>
        <taxon>Flavobacteriaceae</taxon>
        <taxon>Zunongwangia</taxon>
    </lineage>
</organism>
<comment type="caution">
    <text evidence="1">The sequence shown here is derived from an EMBL/GenBank/DDBJ whole genome shotgun (WGS) entry which is preliminary data.</text>
</comment>